<comment type="subcellular location">
    <subcellularLocation>
        <location evidence="1">Endomembrane system</location>
        <topology evidence="1">Multi-pass membrane protein</topology>
    </subcellularLocation>
    <subcellularLocation>
        <location evidence="3">Endoplasmic reticulum membrane</location>
    </subcellularLocation>
    <subcellularLocation>
        <location evidence="2">Nucleus envelope</location>
    </subcellularLocation>
</comment>
<reference evidence="12 13" key="1">
    <citation type="journal article" date="2012" name="Genome Biol.">
        <title>Genome and low-iron response of an oceanic diatom adapted to chronic iron limitation.</title>
        <authorList>
            <person name="Lommer M."/>
            <person name="Specht M."/>
            <person name="Roy A.S."/>
            <person name="Kraemer L."/>
            <person name="Andreson R."/>
            <person name="Gutowska M.A."/>
            <person name="Wolf J."/>
            <person name="Bergner S.V."/>
            <person name="Schilhabel M.B."/>
            <person name="Klostermeier U.C."/>
            <person name="Beiko R.G."/>
            <person name="Rosenstiel P."/>
            <person name="Hippler M."/>
            <person name="Laroche J."/>
        </authorList>
    </citation>
    <scope>NUCLEOTIDE SEQUENCE [LARGE SCALE GENOMIC DNA]</scope>
    <source>
        <strain evidence="12 13">CCMP1005</strain>
    </source>
</reference>
<feature type="region of interest" description="Disordered" evidence="10">
    <location>
        <begin position="36"/>
        <end position="100"/>
    </location>
</feature>
<dbReference type="AlphaFoldDB" id="K0RSV9"/>
<evidence type="ECO:0000256" key="10">
    <source>
        <dbReference type="SAM" id="MobiDB-lite"/>
    </source>
</evidence>
<feature type="transmembrane region" description="Helical" evidence="11">
    <location>
        <begin position="974"/>
        <end position="995"/>
    </location>
</feature>
<keyword evidence="7 11" id="KW-1133">Transmembrane helix</keyword>
<evidence type="ECO:0000256" key="3">
    <source>
        <dbReference type="ARBA" id="ARBA00004586"/>
    </source>
</evidence>
<dbReference type="EMBL" id="AGNL01030117">
    <property type="protein sequence ID" value="EJK56928.1"/>
    <property type="molecule type" value="Genomic_DNA"/>
</dbReference>
<feature type="compositionally biased region" description="Low complexity" evidence="10">
    <location>
        <begin position="36"/>
        <end position="45"/>
    </location>
</feature>
<feature type="transmembrane region" description="Helical" evidence="11">
    <location>
        <begin position="1040"/>
        <end position="1060"/>
    </location>
</feature>
<gene>
    <name evidence="12" type="ORF">THAOC_23088</name>
</gene>
<keyword evidence="8 11" id="KW-0472">Membrane</keyword>
<proteinExistence type="inferred from homology"/>
<dbReference type="Proteomes" id="UP000266841">
    <property type="component" value="Unassembled WGS sequence"/>
</dbReference>
<keyword evidence="9" id="KW-0539">Nucleus</keyword>
<comment type="caution">
    <text evidence="12">The sequence shown here is derived from an EMBL/GenBank/DDBJ whole genome shotgun (WGS) entry which is preliminary data.</text>
</comment>
<evidence type="ECO:0000256" key="8">
    <source>
        <dbReference type="ARBA" id="ARBA00023136"/>
    </source>
</evidence>
<dbReference type="InterPro" id="IPR012430">
    <property type="entry name" value="TMEM43_fam"/>
</dbReference>
<keyword evidence="5 11" id="KW-0812">Transmembrane</keyword>
<keyword evidence="6" id="KW-0256">Endoplasmic reticulum</keyword>
<protein>
    <submittedName>
        <fullName evidence="12">Uncharacterized protein</fullName>
    </submittedName>
</protein>
<feature type="compositionally biased region" description="Low complexity" evidence="10">
    <location>
        <begin position="56"/>
        <end position="75"/>
    </location>
</feature>
<evidence type="ECO:0000313" key="13">
    <source>
        <dbReference type="Proteomes" id="UP000266841"/>
    </source>
</evidence>
<keyword evidence="13" id="KW-1185">Reference proteome</keyword>
<evidence type="ECO:0000256" key="2">
    <source>
        <dbReference type="ARBA" id="ARBA00004259"/>
    </source>
</evidence>
<organism evidence="12 13">
    <name type="scientific">Thalassiosira oceanica</name>
    <name type="common">Marine diatom</name>
    <dbReference type="NCBI Taxonomy" id="159749"/>
    <lineage>
        <taxon>Eukaryota</taxon>
        <taxon>Sar</taxon>
        <taxon>Stramenopiles</taxon>
        <taxon>Ochrophyta</taxon>
        <taxon>Bacillariophyta</taxon>
        <taxon>Coscinodiscophyceae</taxon>
        <taxon>Thalassiosirophycidae</taxon>
        <taxon>Thalassiosirales</taxon>
        <taxon>Thalassiosiraceae</taxon>
        <taxon>Thalassiosira</taxon>
    </lineage>
</organism>
<sequence>MRPWRRLLSMLDRATNGCRDGWSGAWNARVLAGTSVPSPTVDTTPESGPAVPLSIAEPTPVAESAAEAPSSLAELTPPPTEPVVGPVHAPGDGHNWPTPAEVSLGSLFVRDAAASAPMPDEAARPSAMPSRPGVKRSPGDPAGPAGTEEVADALPSIGEAGPFSSWDTEGLVHPIRSYDTEDDSLYSPRVRHRTQMERYDSTLDRGRRRLYSLRHHKAASENSARRESRYEAPTAEIAAAVPSPTELMSADGANACTASTALDGLDQAPPQVETPSAGTADAALSPTAALPTVAPAADTVPLWASAPDSDSTGFRDGWTSRVSCSHQGGKTNAASTSVVWSWRQAVLHVEDKAEIVALSHSCRVLLPLIDIAKQLSTALGQELSESTMQVSIHEDNAGSLVLAQTLPPGFTPRSKHYAIKTIWFCRANVELVPSNKWFADLWPWDYGDDDALVTASDNARRPLIIKYLKRQLQADRVLSLNTCGFGLLWYRARTEYCADLGRIDMTPGDTQLARDRGFTRTVVMKKRSPGKFIDRDSESESDVPWLARVRLLTRCEGGDNYSNTTVSTRILRRRARVRPIEIRDEIMARWLGWKLDGARTGWRWDMGHGRSRLAIHNGGNDVVRREHIEYHAPNPGNFRANAGPRPFDGFIPGLILTMAASYLEWWNEGRAVGTAKLLRKAEQTVVELDGLDIDGANEGKLVHITGSLTSDEGVVDQEFGLRRPASLQLFKTSEVYEWRETKSQRRQRISPSQTRVTTEYSYDTRWGSRHRDSNRFEAPSGHYNPLPRYFVGERTYTAKDARLSNGMRVGPELVDQLTASDWLLNLANSAPQLDGGHHHKVPVNLENLHLQSEEKAVISLNKLYISDSIQTNNQLGSNLLPSGNLSTNEDRRIPIARTLPSPQVGDMRVSWKEVLPPKEGVSVLAKQQGDELVPWSLGGGRHRLYSLLPGRHSAKEMIGQQITKSKFITKALRIGGWLGTFLGLKLILSCIPALLRLAPLGIGQLLAPLAGIATSTIALGVSVGLSGTIIAIAWLRFRPVLSGLIALVSTASFFGPFFYARWNRSAVVQEVDLELIK</sequence>
<comment type="similarity">
    <text evidence="4">Belongs to the TMEM43 family.</text>
</comment>
<dbReference type="Pfam" id="PF07787">
    <property type="entry name" value="TMEM43"/>
    <property type="match status" value="1"/>
</dbReference>
<dbReference type="GO" id="GO:0071763">
    <property type="term" value="P:nuclear membrane organization"/>
    <property type="evidence" value="ECO:0007669"/>
    <property type="project" value="TreeGrafter"/>
</dbReference>
<accession>K0RSV9</accession>
<dbReference type="GO" id="GO:0005637">
    <property type="term" value="C:nuclear inner membrane"/>
    <property type="evidence" value="ECO:0007669"/>
    <property type="project" value="TreeGrafter"/>
</dbReference>
<dbReference type="GO" id="GO:0005789">
    <property type="term" value="C:endoplasmic reticulum membrane"/>
    <property type="evidence" value="ECO:0007669"/>
    <property type="project" value="UniProtKB-SubCell"/>
</dbReference>
<evidence type="ECO:0000256" key="1">
    <source>
        <dbReference type="ARBA" id="ARBA00004127"/>
    </source>
</evidence>
<evidence type="ECO:0000256" key="9">
    <source>
        <dbReference type="ARBA" id="ARBA00023242"/>
    </source>
</evidence>
<evidence type="ECO:0000256" key="11">
    <source>
        <dbReference type="SAM" id="Phobius"/>
    </source>
</evidence>
<evidence type="ECO:0000256" key="7">
    <source>
        <dbReference type="ARBA" id="ARBA00022989"/>
    </source>
</evidence>
<feature type="transmembrane region" description="Helical" evidence="11">
    <location>
        <begin position="1007"/>
        <end position="1034"/>
    </location>
</feature>
<dbReference type="GO" id="GO:0006629">
    <property type="term" value="P:lipid metabolic process"/>
    <property type="evidence" value="ECO:0007669"/>
    <property type="project" value="TreeGrafter"/>
</dbReference>
<dbReference type="PANTHER" id="PTHR13416">
    <property type="match status" value="1"/>
</dbReference>
<evidence type="ECO:0000256" key="4">
    <source>
        <dbReference type="ARBA" id="ARBA00006627"/>
    </source>
</evidence>
<dbReference type="PANTHER" id="PTHR13416:SF2">
    <property type="entry name" value="TRANSMEMBRANE PROTEIN 43"/>
    <property type="match status" value="1"/>
</dbReference>
<evidence type="ECO:0000256" key="5">
    <source>
        <dbReference type="ARBA" id="ARBA00022692"/>
    </source>
</evidence>
<evidence type="ECO:0000313" key="12">
    <source>
        <dbReference type="EMBL" id="EJK56928.1"/>
    </source>
</evidence>
<dbReference type="OrthoDB" id="410725at2759"/>
<feature type="region of interest" description="Disordered" evidence="10">
    <location>
        <begin position="115"/>
        <end position="149"/>
    </location>
</feature>
<evidence type="ECO:0000256" key="6">
    <source>
        <dbReference type="ARBA" id="ARBA00022824"/>
    </source>
</evidence>
<name>K0RSV9_THAOC</name>